<dbReference type="SUPFAM" id="SSF51735">
    <property type="entry name" value="NAD(P)-binding Rossmann-fold domains"/>
    <property type="match status" value="1"/>
</dbReference>
<dbReference type="EMBL" id="UINC01196831">
    <property type="protein sequence ID" value="SVE14015.1"/>
    <property type="molecule type" value="Genomic_DNA"/>
</dbReference>
<evidence type="ECO:0000313" key="3">
    <source>
        <dbReference type="EMBL" id="SVE14015.1"/>
    </source>
</evidence>
<reference evidence="3" key="1">
    <citation type="submission" date="2018-05" db="EMBL/GenBank/DDBJ databases">
        <authorList>
            <person name="Lanie J.A."/>
            <person name="Ng W.-L."/>
            <person name="Kazmierczak K.M."/>
            <person name="Andrzejewski T.M."/>
            <person name="Davidsen T.M."/>
            <person name="Wayne K.J."/>
            <person name="Tettelin H."/>
            <person name="Glass J.I."/>
            <person name="Rusch D."/>
            <person name="Podicherti R."/>
            <person name="Tsui H.-C.T."/>
            <person name="Winkler M.E."/>
        </authorList>
    </citation>
    <scope>NUCLEOTIDE SEQUENCE</scope>
</reference>
<dbReference type="GO" id="GO:0016020">
    <property type="term" value="C:membrane"/>
    <property type="evidence" value="ECO:0007669"/>
    <property type="project" value="TreeGrafter"/>
</dbReference>
<dbReference type="PANTHER" id="PTHR44196">
    <property type="entry name" value="DEHYDROGENASE/REDUCTASE SDR FAMILY MEMBER 7B"/>
    <property type="match status" value="1"/>
</dbReference>
<dbReference type="InterPro" id="IPR036291">
    <property type="entry name" value="NAD(P)-bd_dom_sf"/>
</dbReference>
<comment type="similarity">
    <text evidence="1">Belongs to the short-chain dehydrogenases/reductases (SDR) family.</text>
</comment>
<dbReference type="InterPro" id="IPR002347">
    <property type="entry name" value="SDR_fam"/>
</dbReference>
<sequence length="81" mass="8946">MSAILKNKKILITGASRGLGELSARALAYQEAVLVLMARSKDKLQKINNSLKYPEKHSIIAVDLTDTQILHQAVDQAIKFL</sequence>
<evidence type="ECO:0000256" key="1">
    <source>
        <dbReference type="ARBA" id="ARBA00006484"/>
    </source>
</evidence>
<dbReference type="AlphaFoldDB" id="A0A383B3I5"/>
<gene>
    <name evidence="3" type="ORF">METZ01_LOCUS466869</name>
</gene>
<name>A0A383B3I5_9ZZZZ</name>
<evidence type="ECO:0000256" key="2">
    <source>
        <dbReference type="ARBA" id="ARBA00023002"/>
    </source>
</evidence>
<evidence type="ECO:0008006" key="4">
    <source>
        <dbReference type="Google" id="ProtNLM"/>
    </source>
</evidence>
<dbReference type="GO" id="GO:0016491">
    <property type="term" value="F:oxidoreductase activity"/>
    <property type="evidence" value="ECO:0007669"/>
    <property type="project" value="UniProtKB-KW"/>
</dbReference>
<protein>
    <recommendedName>
        <fullName evidence="4">SDR family NAD(P)-dependent oxidoreductase</fullName>
    </recommendedName>
</protein>
<dbReference type="PANTHER" id="PTHR44196:SF1">
    <property type="entry name" value="DEHYDROGENASE_REDUCTASE SDR FAMILY MEMBER 7B"/>
    <property type="match status" value="1"/>
</dbReference>
<feature type="non-terminal residue" evidence="3">
    <location>
        <position position="81"/>
    </location>
</feature>
<proteinExistence type="inferred from homology"/>
<accession>A0A383B3I5</accession>
<organism evidence="3">
    <name type="scientific">marine metagenome</name>
    <dbReference type="NCBI Taxonomy" id="408172"/>
    <lineage>
        <taxon>unclassified sequences</taxon>
        <taxon>metagenomes</taxon>
        <taxon>ecological metagenomes</taxon>
    </lineage>
</organism>
<dbReference type="Gene3D" id="3.40.50.720">
    <property type="entry name" value="NAD(P)-binding Rossmann-like Domain"/>
    <property type="match status" value="1"/>
</dbReference>
<keyword evidence="2" id="KW-0560">Oxidoreductase</keyword>
<dbReference type="Pfam" id="PF00106">
    <property type="entry name" value="adh_short"/>
    <property type="match status" value="1"/>
</dbReference>